<feature type="signal peptide" evidence="1">
    <location>
        <begin position="1"/>
        <end position="22"/>
    </location>
</feature>
<reference evidence="2" key="1">
    <citation type="submission" date="2021-02" db="EMBL/GenBank/DDBJ databases">
        <authorList>
            <person name="Dougan E. K."/>
            <person name="Rhodes N."/>
            <person name="Thang M."/>
            <person name="Chan C."/>
        </authorList>
    </citation>
    <scope>NUCLEOTIDE SEQUENCE</scope>
</reference>
<dbReference type="AlphaFoldDB" id="A0A813H8V2"/>
<comment type="caution">
    <text evidence="2">The sequence shown here is derived from an EMBL/GenBank/DDBJ whole genome shotgun (WGS) entry which is preliminary data.</text>
</comment>
<dbReference type="Proteomes" id="UP000654075">
    <property type="component" value="Unassembled WGS sequence"/>
</dbReference>
<keyword evidence="1" id="KW-0732">Signal</keyword>
<dbReference type="EMBL" id="CAJNNV010031042">
    <property type="protein sequence ID" value="CAE8634513.1"/>
    <property type="molecule type" value="Genomic_DNA"/>
</dbReference>
<name>A0A813H8V2_POLGL</name>
<proteinExistence type="predicted"/>
<protein>
    <submittedName>
        <fullName evidence="2">Uncharacterized protein</fullName>
    </submittedName>
</protein>
<dbReference type="OrthoDB" id="445086at2759"/>
<keyword evidence="3" id="KW-1185">Reference proteome</keyword>
<feature type="non-terminal residue" evidence="2">
    <location>
        <position position="260"/>
    </location>
</feature>
<gene>
    <name evidence="2" type="ORF">PGLA1383_LOCUS50161</name>
</gene>
<accession>A0A813H8V2</accession>
<feature type="chain" id="PRO_5032590148" evidence="1">
    <location>
        <begin position="23"/>
        <end position="260"/>
    </location>
</feature>
<organism evidence="2 3">
    <name type="scientific">Polarella glacialis</name>
    <name type="common">Dinoflagellate</name>
    <dbReference type="NCBI Taxonomy" id="89957"/>
    <lineage>
        <taxon>Eukaryota</taxon>
        <taxon>Sar</taxon>
        <taxon>Alveolata</taxon>
        <taxon>Dinophyceae</taxon>
        <taxon>Suessiales</taxon>
        <taxon>Suessiaceae</taxon>
        <taxon>Polarella</taxon>
    </lineage>
</organism>
<evidence type="ECO:0000313" key="2">
    <source>
        <dbReference type="EMBL" id="CAE8634513.1"/>
    </source>
</evidence>
<sequence>MVCQQRAWVGVVRLLLLTFCLGLPVLRPEAAEAANTESQPLELDLSCRCSASGSEDWPSVQRRLLRLLDGQGNPAPLAPELDRVLEHIVQREVNRREAPADPPSLVVGCSEPPDCVPGRIALHLLLLLTQPAGSGASELADSWQEGGLLDADWRLLGILGWPRVVRSGWPIFRLLRLLTRKAEAEVEAEPLADCGEDDNPFALVLLQHIRRREQGGEALLAASAAFLADQVGQGRCPLSTAAAFLASAWVRFPVFDDETE</sequence>
<evidence type="ECO:0000256" key="1">
    <source>
        <dbReference type="SAM" id="SignalP"/>
    </source>
</evidence>
<evidence type="ECO:0000313" key="3">
    <source>
        <dbReference type="Proteomes" id="UP000654075"/>
    </source>
</evidence>